<reference evidence="2" key="1">
    <citation type="journal article" date="2014" name="Front. Microbiol.">
        <title>High frequency of phylogenetically diverse reductive dehalogenase-homologous genes in deep subseafloor sedimentary metagenomes.</title>
        <authorList>
            <person name="Kawai M."/>
            <person name="Futagami T."/>
            <person name="Toyoda A."/>
            <person name="Takaki Y."/>
            <person name="Nishi S."/>
            <person name="Hori S."/>
            <person name="Arai W."/>
            <person name="Tsubouchi T."/>
            <person name="Morono Y."/>
            <person name="Uchiyama I."/>
            <person name="Ito T."/>
            <person name="Fujiyama A."/>
            <person name="Inagaki F."/>
            <person name="Takami H."/>
        </authorList>
    </citation>
    <scope>NUCLEOTIDE SEQUENCE</scope>
    <source>
        <strain evidence="2">Expedition CK06-06</strain>
    </source>
</reference>
<feature type="non-terminal residue" evidence="2">
    <location>
        <position position="130"/>
    </location>
</feature>
<protein>
    <recommendedName>
        <fullName evidence="3">Major facilitator superfamily (MFS) profile domain-containing protein</fullName>
    </recommendedName>
</protein>
<evidence type="ECO:0000256" key="1">
    <source>
        <dbReference type="SAM" id="Phobius"/>
    </source>
</evidence>
<gene>
    <name evidence="2" type="ORF">S06H3_24406</name>
</gene>
<feature type="transmembrane region" description="Helical" evidence="1">
    <location>
        <begin position="68"/>
        <end position="87"/>
    </location>
</feature>
<keyword evidence="1" id="KW-0812">Transmembrane</keyword>
<keyword evidence="1" id="KW-0472">Membrane</keyword>
<feature type="transmembrane region" description="Helical" evidence="1">
    <location>
        <begin position="99"/>
        <end position="124"/>
    </location>
</feature>
<proteinExistence type="predicted"/>
<dbReference type="AlphaFoldDB" id="X1NZC4"/>
<organism evidence="2">
    <name type="scientific">marine sediment metagenome</name>
    <dbReference type="NCBI Taxonomy" id="412755"/>
    <lineage>
        <taxon>unclassified sequences</taxon>
        <taxon>metagenomes</taxon>
        <taxon>ecological metagenomes</taxon>
    </lineage>
</organism>
<evidence type="ECO:0008006" key="3">
    <source>
        <dbReference type="Google" id="ProtNLM"/>
    </source>
</evidence>
<accession>X1NZC4</accession>
<evidence type="ECO:0000313" key="2">
    <source>
        <dbReference type="EMBL" id="GAI23989.1"/>
    </source>
</evidence>
<keyword evidence="1" id="KW-1133">Transmembrane helix</keyword>
<sequence length="130" mass="13950">MQSMLKTIGSWLFLIGILVAVIVGLIFGYSTTWQESWSPYVTTLLAVLGFIVGALSFFAIGSITKEKVPTFLIAALMLVGIGAAMQTDFFENVKYIGTYFQSIAAMLAVFAAPAAGILAIRAIWDAGKTE</sequence>
<name>X1NZC4_9ZZZZ</name>
<comment type="caution">
    <text evidence="2">The sequence shown here is derived from an EMBL/GenBank/DDBJ whole genome shotgun (WGS) entry which is preliminary data.</text>
</comment>
<feature type="transmembrane region" description="Helical" evidence="1">
    <location>
        <begin position="37"/>
        <end position="61"/>
    </location>
</feature>
<feature type="transmembrane region" description="Helical" evidence="1">
    <location>
        <begin position="12"/>
        <end position="31"/>
    </location>
</feature>
<dbReference type="EMBL" id="BARV01013568">
    <property type="protein sequence ID" value="GAI23989.1"/>
    <property type="molecule type" value="Genomic_DNA"/>
</dbReference>